<proteinExistence type="predicted"/>
<keyword evidence="1" id="KW-1133">Transmembrane helix</keyword>
<accession>A0A022XIR2</accession>
<organism evidence="2 3">
    <name type="scientific">Trichophyton soudanense CBS 452.61</name>
    <dbReference type="NCBI Taxonomy" id="1215331"/>
    <lineage>
        <taxon>Eukaryota</taxon>
        <taxon>Fungi</taxon>
        <taxon>Dikarya</taxon>
        <taxon>Ascomycota</taxon>
        <taxon>Pezizomycotina</taxon>
        <taxon>Eurotiomycetes</taxon>
        <taxon>Eurotiomycetidae</taxon>
        <taxon>Onygenales</taxon>
        <taxon>Arthrodermataceae</taxon>
        <taxon>Trichophyton</taxon>
    </lineage>
</organism>
<dbReference type="Proteomes" id="UP000023623">
    <property type="component" value="Unassembled WGS sequence"/>
</dbReference>
<dbReference type="AlphaFoldDB" id="A0A022XIR2"/>
<name>A0A022XIR2_TRISD</name>
<protein>
    <submittedName>
        <fullName evidence="2">Uncharacterized protein</fullName>
    </submittedName>
</protein>
<keyword evidence="3" id="KW-1185">Reference proteome</keyword>
<gene>
    <name evidence="2" type="ORF">H105_07066</name>
</gene>
<keyword evidence="1" id="KW-0812">Transmembrane</keyword>
<sequence length="205" mass="23070">MAASRNVTKLKFKSHFGTRLTWEYGIANGQRLPGCQQHVLQPASLASRGYHFAQKKLFLFRVIVGPRARLSLSQEPADVVESQAKTSRSAIQTNRAEGGSTETRFIFRPPQRKFNPMFIFRDRLTFLFACLCVVHIIAVGSQQTWVRDEEVRGLVIPAQIARGEKAVVSRRKARFAGVSALWLRPRKDDYARKAKAGLAGCSPRK</sequence>
<evidence type="ECO:0000313" key="3">
    <source>
        <dbReference type="Proteomes" id="UP000023623"/>
    </source>
</evidence>
<reference evidence="2 3" key="1">
    <citation type="submission" date="2014-02" db="EMBL/GenBank/DDBJ databases">
        <title>The Genome Sequence of Trichophyton rubrum (morphotype soudanense) CBS 452.61.</title>
        <authorList>
            <consortium name="The Broad Institute Genomics Platform"/>
            <person name="Cuomo C.A."/>
            <person name="White T.C."/>
            <person name="Graser Y."/>
            <person name="Martinez-Rossi N."/>
            <person name="Heitman J."/>
            <person name="Young S.K."/>
            <person name="Zeng Q."/>
            <person name="Gargeya S."/>
            <person name="Abouelleil A."/>
            <person name="Alvarado L."/>
            <person name="Chapman S.B."/>
            <person name="Gainer-Dewar J."/>
            <person name="Goldberg J."/>
            <person name="Griggs A."/>
            <person name="Gujja S."/>
            <person name="Hansen M."/>
            <person name="Howarth C."/>
            <person name="Imamovic A."/>
            <person name="Larimer J."/>
            <person name="Martinez D."/>
            <person name="Murphy C."/>
            <person name="Pearson M.D."/>
            <person name="Persinoti G."/>
            <person name="Poon T."/>
            <person name="Priest M."/>
            <person name="Roberts A.D."/>
            <person name="Saif S."/>
            <person name="Shea T.D."/>
            <person name="Sykes S.N."/>
            <person name="Wortman J."/>
            <person name="Nusbaum C."/>
            <person name="Birren B."/>
        </authorList>
    </citation>
    <scope>NUCLEOTIDE SEQUENCE [LARGE SCALE GENOMIC DNA]</scope>
    <source>
        <strain evidence="2 3">CBS 452.61</strain>
    </source>
</reference>
<evidence type="ECO:0000313" key="2">
    <source>
        <dbReference type="EMBL" id="EZF70610.1"/>
    </source>
</evidence>
<keyword evidence="1" id="KW-0472">Membrane</keyword>
<evidence type="ECO:0000256" key="1">
    <source>
        <dbReference type="SAM" id="Phobius"/>
    </source>
</evidence>
<feature type="transmembrane region" description="Helical" evidence="1">
    <location>
        <begin position="124"/>
        <end position="145"/>
    </location>
</feature>
<dbReference type="HOGENOM" id="CLU_1338384_0_0_1"/>
<dbReference type="EMBL" id="KK208910">
    <property type="protein sequence ID" value="EZF70610.1"/>
    <property type="molecule type" value="Genomic_DNA"/>
</dbReference>